<evidence type="ECO:0000313" key="5">
    <source>
        <dbReference type="EMBL" id="KAJ7031381.1"/>
    </source>
</evidence>
<dbReference type="Gene3D" id="6.10.20.40">
    <property type="entry name" value="TEA/ATTS domain"/>
    <property type="match status" value="1"/>
</dbReference>
<feature type="DNA-binding region" description="TEA" evidence="2">
    <location>
        <begin position="99"/>
        <end position="175"/>
    </location>
</feature>
<name>A0AAD6SNU7_9AGAR</name>
<protein>
    <recommendedName>
        <fullName evidence="4">TEA domain-containing protein</fullName>
    </recommendedName>
</protein>
<dbReference type="PROSITE" id="PS51088">
    <property type="entry name" value="TEA_2"/>
    <property type="match status" value="1"/>
</dbReference>
<comment type="caution">
    <text evidence="5">The sequence shown here is derived from an EMBL/GenBank/DDBJ whole genome shotgun (WGS) entry which is preliminary data.</text>
</comment>
<evidence type="ECO:0000256" key="3">
    <source>
        <dbReference type="SAM" id="MobiDB-lite"/>
    </source>
</evidence>
<dbReference type="AlphaFoldDB" id="A0AAD6SNU7"/>
<evidence type="ECO:0000313" key="6">
    <source>
        <dbReference type="Proteomes" id="UP001218188"/>
    </source>
</evidence>
<dbReference type="InterPro" id="IPR038096">
    <property type="entry name" value="TEA/ATTS_sf"/>
</dbReference>
<organism evidence="5 6">
    <name type="scientific">Mycena alexandri</name>
    <dbReference type="NCBI Taxonomy" id="1745969"/>
    <lineage>
        <taxon>Eukaryota</taxon>
        <taxon>Fungi</taxon>
        <taxon>Dikarya</taxon>
        <taxon>Basidiomycota</taxon>
        <taxon>Agaricomycotina</taxon>
        <taxon>Agaricomycetes</taxon>
        <taxon>Agaricomycetidae</taxon>
        <taxon>Agaricales</taxon>
        <taxon>Marasmiineae</taxon>
        <taxon>Mycenaceae</taxon>
        <taxon>Mycena</taxon>
    </lineage>
</organism>
<dbReference type="InterPro" id="IPR000818">
    <property type="entry name" value="TEA/ATTS_dom"/>
</dbReference>
<accession>A0AAD6SNU7</accession>
<feature type="region of interest" description="Disordered" evidence="3">
    <location>
        <begin position="384"/>
        <end position="412"/>
    </location>
</feature>
<evidence type="ECO:0000259" key="4">
    <source>
        <dbReference type="PROSITE" id="PS51088"/>
    </source>
</evidence>
<dbReference type="Pfam" id="PF01285">
    <property type="entry name" value="TEA"/>
    <property type="match status" value="1"/>
</dbReference>
<evidence type="ECO:0000256" key="1">
    <source>
        <dbReference type="ARBA" id="ARBA00008421"/>
    </source>
</evidence>
<feature type="compositionally biased region" description="Basic residues" evidence="3">
    <location>
        <begin position="388"/>
        <end position="398"/>
    </location>
</feature>
<sequence>MYRRLSGITGVCNKARSSMEIPRLRRGIYRHGPTLLPISSAHFANFLRPSSLWVYMGAPDFQFLVFTVDCMNDNYTSENKAAFEAQRSLTQRKLSKNLKGRSEPVWPPALESAFLQGLYNHALLYGKQRTARGLKKWTNRNVFISEFILRETNKLRTSKQVGSRIQQLAAATKDSQLLKFRQPQNPSVSNALPRQRFKADEGYNGSTLHHTITVASRSAQYPTLPPRLVLGSPPETIQLRTLMEWQPSTTMIQGMDPTVDLLSPVALAINSMFGLFRGDEPLATTPTALVPDGICDGRFRYIVRIPAVLWQELANRREDNDYCTEWSLRHVVFPANDENLGNIKPFAEVIYNFFEPIVVDAEVQRSPEIPLKINCLRHTSCPPPSLPRRAHSPPRKAHSVPCEPWRPESTLS</sequence>
<dbReference type="EMBL" id="JARJCM010000082">
    <property type="protein sequence ID" value="KAJ7031381.1"/>
    <property type="molecule type" value="Genomic_DNA"/>
</dbReference>
<proteinExistence type="inferred from homology"/>
<dbReference type="Proteomes" id="UP001218188">
    <property type="component" value="Unassembled WGS sequence"/>
</dbReference>
<evidence type="ECO:0000256" key="2">
    <source>
        <dbReference type="PROSITE-ProRule" id="PRU00505"/>
    </source>
</evidence>
<comment type="similarity">
    <text evidence="1">Belongs to the TEC1 family.</text>
</comment>
<gene>
    <name evidence="5" type="ORF">C8F04DRAFT_703007</name>
</gene>
<keyword evidence="6" id="KW-1185">Reference proteome</keyword>
<reference evidence="5" key="1">
    <citation type="submission" date="2023-03" db="EMBL/GenBank/DDBJ databases">
        <title>Massive genome expansion in bonnet fungi (Mycena s.s.) driven by repeated elements and novel gene families across ecological guilds.</title>
        <authorList>
            <consortium name="Lawrence Berkeley National Laboratory"/>
            <person name="Harder C.B."/>
            <person name="Miyauchi S."/>
            <person name="Viragh M."/>
            <person name="Kuo A."/>
            <person name="Thoen E."/>
            <person name="Andreopoulos B."/>
            <person name="Lu D."/>
            <person name="Skrede I."/>
            <person name="Drula E."/>
            <person name="Henrissat B."/>
            <person name="Morin E."/>
            <person name="Kohler A."/>
            <person name="Barry K."/>
            <person name="LaButti K."/>
            <person name="Morin E."/>
            <person name="Salamov A."/>
            <person name="Lipzen A."/>
            <person name="Mereny Z."/>
            <person name="Hegedus B."/>
            <person name="Baldrian P."/>
            <person name="Stursova M."/>
            <person name="Weitz H."/>
            <person name="Taylor A."/>
            <person name="Grigoriev I.V."/>
            <person name="Nagy L.G."/>
            <person name="Martin F."/>
            <person name="Kauserud H."/>
        </authorList>
    </citation>
    <scope>NUCLEOTIDE SEQUENCE</scope>
    <source>
        <strain evidence="5">CBHHK200</strain>
    </source>
</reference>
<dbReference type="SMART" id="SM00426">
    <property type="entry name" value="TEA"/>
    <property type="match status" value="1"/>
</dbReference>
<dbReference type="GO" id="GO:0003700">
    <property type="term" value="F:DNA-binding transcription factor activity"/>
    <property type="evidence" value="ECO:0007669"/>
    <property type="project" value="InterPro"/>
</dbReference>
<feature type="domain" description="TEA" evidence="4">
    <location>
        <begin position="99"/>
        <end position="175"/>
    </location>
</feature>